<evidence type="ECO:0000313" key="2">
    <source>
        <dbReference type="EMBL" id="KAJ6816176.1"/>
    </source>
</evidence>
<reference evidence="2" key="1">
    <citation type="journal article" date="2023" name="GigaByte">
        <title>Genome assembly of the bearded iris, Iris pallida Lam.</title>
        <authorList>
            <person name="Bruccoleri R.E."/>
            <person name="Oakeley E.J."/>
            <person name="Faust A.M.E."/>
            <person name="Altorfer M."/>
            <person name="Dessus-Babus S."/>
            <person name="Burckhardt D."/>
            <person name="Oertli M."/>
            <person name="Naumann U."/>
            <person name="Petersen F."/>
            <person name="Wong J."/>
        </authorList>
    </citation>
    <scope>NUCLEOTIDE SEQUENCE</scope>
    <source>
        <strain evidence="2">GSM-AAB239-AS_SAM_17_03QT</strain>
    </source>
</reference>
<dbReference type="AlphaFoldDB" id="A0AAX6FIH1"/>
<keyword evidence="3" id="KW-1185">Reference proteome</keyword>
<dbReference type="Proteomes" id="UP001140949">
    <property type="component" value="Unassembled WGS sequence"/>
</dbReference>
<feature type="compositionally biased region" description="Basic and acidic residues" evidence="1">
    <location>
        <begin position="97"/>
        <end position="106"/>
    </location>
</feature>
<organism evidence="2 3">
    <name type="scientific">Iris pallida</name>
    <name type="common">Sweet iris</name>
    <dbReference type="NCBI Taxonomy" id="29817"/>
    <lineage>
        <taxon>Eukaryota</taxon>
        <taxon>Viridiplantae</taxon>
        <taxon>Streptophyta</taxon>
        <taxon>Embryophyta</taxon>
        <taxon>Tracheophyta</taxon>
        <taxon>Spermatophyta</taxon>
        <taxon>Magnoliopsida</taxon>
        <taxon>Liliopsida</taxon>
        <taxon>Asparagales</taxon>
        <taxon>Iridaceae</taxon>
        <taxon>Iridoideae</taxon>
        <taxon>Irideae</taxon>
        <taxon>Iris</taxon>
    </lineage>
</organism>
<feature type="region of interest" description="Disordered" evidence="1">
    <location>
        <begin position="25"/>
        <end position="61"/>
    </location>
</feature>
<gene>
    <name evidence="2" type="ORF">M6B38_417530</name>
</gene>
<dbReference type="EMBL" id="JANAVB010028397">
    <property type="protein sequence ID" value="KAJ6816176.1"/>
    <property type="molecule type" value="Genomic_DNA"/>
</dbReference>
<proteinExistence type="predicted"/>
<accession>A0AAX6FIH1</accession>
<feature type="region of interest" description="Disordered" evidence="1">
    <location>
        <begin position="146"/>
        <end position="200"/>
    </location>
</feature>
<evidence type="ECO:0000256" key="1">
    <source>
        <dbReference type="SAM" id="MobiDB-lite"/>
    </source>
</evidence>
<feature type="region of interest" description="Disordered" evidence="1">
    <location>
        <begin position="92"/>
        <end position="113"/>
    </location>
</feature>
<evidence type="ECO:0000313" key="3">
    <source>
        <dbReference type="Proteomes" id="UP001140949"/>
    </source>
</evidence>
<comment type="caution">
    <text evidence="2">The sequence shown here is derived from an EMBL/GenBank/DDBJ whole genome shotgun (WGS) entry which is preliminary data.</text>
</comment>
<feature type="compositionally biased region" description="Basic and acidic residues" evidence="1">
    <location>
        <begin position="185"/>
        <end position="195"/>
    </location>
</feature>
<sequence>MWSSTHFISLSPFLLSPNPLLPLHGSKPIRSQATCQGEGPEGAFGRRGGRRRGNGGGQEEEAGRLCCLRGEKGIRRRKRQWRRRRRGVAAVLPGGELPRRSDRGEEVPPEAQGLRGALEGALCAGRRPPAEVLPAMQQVPRAVGVRRGKEELPQPPGGAQRAAQEELLGAAGGELEPLPGGRPGRRGDHADEQPPRKPCLQAFPDQIRSMLPLFCHPPSLFLSSPLLSFVSVCVN</sequence>
<feature type="compositionally biased region" description="Low complexity" evidence="1">
    <location>
        <begin position="160"/>
        <end position="179"/>
    </location>
</feature>
<reference evidence="2" key="2">
    <citation type="submission" date="2023-04" db="EMBL/GenBank/DDBJ databases">
        <authorList>
            <person name="Bruccoleri R.E."/>
            <person name="Oakeley E.J."/>
            <person name="Faust A.-M."/>
            <person name="Dessus-Babus S."/>
            <person name="Altorfer M."/>
            <person name="Burckhardt D."/>
            <person name="Oertli M."/>
            <person name="Naumann U."/>
            <person name="Petersen F."/>
            <person name="Wong J."/>
        </authorList>
    </citation>
    <scope>NUCLEOTIDE SEQUENCE</scope>
    <source>
        <strain evidence="2">GSM-AAB239-AS_SAM_17_03QT</strain>
        <tissue evidence="2">Leaf</tissue>
    </source>
</reference>
<name>A0AAX6FIH1_IRIPA</name>
<protein>
    <submittedName>
        <fullName evidence="2">Squamosa promoter-binding protein 1</fullName>
    </submittedName>
</protein>